<dbReference type="KEGG" id="scn:Solca_4095"/>
<dbReference type="eggNOG" id="ENOG502ZFKP">
    <property type="taxonomic scope" value="Bacteria"/>
</dbReference>
<name>H8KN06_SOLCM</name>
<keyword evidence="2" id="KW-1185">Reference proteome</keyword>
<protein>
    <submittedName>
        <fullName evidence="1">Uncharacterized protein</fullName>
    </submittedName>
</protein>
<dbReference type="RefSeq" id="WP_014682307.1">
    <property type="nucleotide sequence ID" value="NC_017770.1"/>
</dbReference>
<dbReference type="HOGENOM" id="CLU_1453513_0_0_10"/>
<proteinExistence type="predicted"/>
<dbReference type="AlphaFoldDB" id="H8KN06"/>
<sequence length="186" mass="21660">MKFVVVVLLFTFINLYGWCQAVDNKYVNEAKKIKQFKLTELTLKGSQIKTTDTAAIDLYNTSRQLLRFRFFNNKLIPFQSDIVFELSEYNKDGDLYKRSFFNAEGQPAGILPAISNLSVSQYFILKKNDYLAKKKLWTSGEPLTDDTDQKIILEKRYDPQGKFIGQIYYSTEAYFREHDGLLGKEQ</sequence>
<accession>H8KN06</accession>
<dbReference type="Proteomes" id="UP000007590">
    <property type="component" value="Chromosome"/>
</dbReference>
<evidence type="ECO:0000313" key="2">
    <source>
        <dbReference type="Proteomes" id="UP000007590"/>
    </source>
</evidence>
<dbReference type="EMBL" id="CP003349">
    <property type="protein sequence ID" value="AFD09085.1"/>
    <property type="molecule type" value="Genomic_DNA"/>
</dbReference>
<dbReference type="STRING" id="929556.Solca_4095"/>
<organism evidence="1 2">
    <name type="scientific">Solitalea canadensis (strain ATCC 29591 / DSM 3403 / JCM 21819 / LMG 8368 / NBRC 15130 / NCIMB 12057 / USAM 9D)</name>
    <name type="common">Flexibacter canadensis</name>
    <dbReference type="NCBI Taxonomy" id="929556"/>
    <lineage>
        <taxon>Bacteria</taxon>
        <taxon>Pseudomonadati</taxon>
        <taxon>Bacteroidota</taxon>
        <taxon>Sphingobacteriia</taxon>
        <taxon>Sphingobacteriales</taxon>
        <taxon>Sphingobacteriaceae</taxon>
        <taxon>Solitalea</taxon>
    </lineage>
</organism>
<gene>
    <name evidence="1" type="ordered locus">Solca_4095</name>
</gene>
<evidence type="ECO:0000313" key="1">
    <source>
        <dbReference type="EMBL" id="AFD09085.1"/>
    </source>
</evidence>
<reference evidence="1" key="1">
    <citation type="submission" date="2012-02" db="EMBL/GenBank/DDBJ databases">
        <title>The complete genome of Solitalea canadensis DSM 3403.</title>
        <authorList>
            <consortium name="US DOE Joint Genome Institute (JGI-PGF)"/>
            <person name="Lucas S."/>
            <person name="Copeland A."/>
            <person name="Lapidus A."/>
            <person name="Glavina del Rio T."/>
            <person name="Dalin E."/>
            <person name="Tice H."/>
            <person name="Bruce D."/>
            <person name="Goodwin L."/>
            <person name="Pitluck S."/>
            <person name="Peters L."/>
            <person name="Ovchinnikova G."/>
            <person name="Lu M."/>
            <person name="Kyrpides N."/>
            <person name="Mavromatis K."/>
            <person name="Ivanova N."/>
            <person name="Brettin T."/>
            <person name="Detter J.C."/>
            <person name="Han C."/>
            <person name="Larimer F."/>
            <person name="Land M."/>
            <person name="Hauser L."/>
            <person name="Markowitz V."/>
            <person name="Cheng J.-F."/>
            <person name="Hugenholtz P."/>
            <person name="Woyke T."/>
            <person name="Wu D."/>
            <person name="Spring S."/>
            <person name="Schroeder M."/>
            <person name="Kopitz M."/>
            <person name="Brambilla E."/>
            <person name="Klenk H.-P."/>
            <person name="Eisen J.A."/>
        </authorList>
    </citation>
    <scope>NUCLEOTIDE SEQUENCE</scope>
    <source>
        <strain evidence="1">DSM 3403</strain>
    </source>
</reference>